<feature type="region of interest" description="Disordered" evidence="1">
    <location>
        <begin position="45"/>
        <end position="67"/>
    </location>
</feature>
<name>A0A1X6N0S9_9APHY</name>
<sequence length="232" mass="24876">MTKRRWRVHIFFRDDISTYGHLDARLPLRKRRVILGRPYRVRMRPSYEDARQRPVSQRYEDSNETHLSPNYLGNGLPILLIIWYTLRREKEGTKQSDPVVNDYGQSQSSSSSSSSSLSPNFLFRSRSAAASAAVRSPPPPPPPLEEALSSAGGDVGRAGVAFGSVFRNMCTPALCIDASSASRLGAGAGKPADGPCELPAGWVGGGGGGVAGVPSSPQFDLALRGITGVGYS</sequence>
<protein>
    <submittedName>
        <fullName evidence="2">Uncharacterized protein</fullName>
    </submittedName>
</protein>
<dbReference type="OrthoDB" id="2807191at2759"/>
<dbReference type="Proteomes" id="UP000194127">
    <property type="component" value="Unassembled WGS sequence"/>
</dbReference>
<evidence type="ECO:0000313" key="2">
    <source>
        <dbReference type="EMBL" id="OSX62080.1"/>
    </source>
</evidence>
<proteinExistence type="predicted"/>
<feature type="region of interest" description="Disordered" evidence="1">
    <location>
        <begin position="131"/>
        <end position="151"/>
    </location>
</feature>
<dbReference type="EMBL" id="KZ110597">
    <property type="protein sequence ID" value="OSX62080.1"/>
    <property type="molecule type" value="Genomic_DNA"/>
</dbReference>
<gene>
    <name evidence="2" type="ORF">POSPLADRAFT_1143804</name>
</gene>
<dbReference type="RefSeq" id="XP_024338874.1">
    <property type="nucleotide sequence ID" value="XM_024485618.1"/>
</dbReference>
<reference evidence="2 3" key="1">
    <citation type="submission" date="2017-04" db="EMBL/GenBank/DDBJ databases">
        <title>Genome Sequence of the Model Brown-Rot Fungus Postia placenta SB12.</title>
        <authorList>
            <consortium name="DOE Joint Genome Institute"/>
            <person name="Gaskell J."/>
            <person name="Kersten P."/>
            <person name="Larrondo L.F."/>
            <person name="Canessa P."/>
            <person name="Martinez D."/>
            <person name="Hibbett D."/>
            <person name="Schmoll M."/>
            <person name="Kubicek C.P."/>
            <person name="Martinez A.T."/>
            <person name="Yadav J."/>
            <person name="Master E."/>
            <person name="Magnuson J.K."/>
            <person name="James T."/>
            <person name="Yaver D."/>
            <person name="Berka R."/>
            <person name="Labutti K."/>
            <person name="Lipzen A."/>
            <person name="Aerts A."/>
            <person name="Barry K."/>
            <person name="Henrissat B."/>
            <person name="Blanchette R."/>
            <person name="Grigoriev I."/>
            <person name="Cullen D."/>
        </authorList>
    </citation>
    <scope>NUCLEOTIDE SEQUENCE [LARGE SCALE GENOMIC DNA]</scope>
    <source>
        <strain evidence="2 3">MAD-698-R-SB12</strain>
    </source>
</reference>
<evidence type="ECO:0000256" key="1">
    <source>
        <dbReference type="SAM" id="MobiDB-lite"/>
    </source>
</evidence>
<dbReference type="GeneID" id="36330567"/>
<feature type="compositionally biased region" description="Low complexity" evidence="1">
    <location>
        <begin position="105"/>
        <end position="117"/>
    </location>
</feature>
<keyword evidence="3" id="KW-1185">Reference proteome</keyword>
<organism evidence="2 3">
    <name type="scientific">Postia placenta MAD-698-R-SB12</name>
    <dbReference type="NCBI Taxonomy" id="670580"/>
    <lineage>
        <taxon>Eukaryota</taxon>
        <taxon>Fungi</taxon>
        <taxon>Dikarya</taxon>
        <taxon>Basidiomycota</taxon>
        <taxon>Agaricomycotina</taxon>
        <taxon>Agaricomycetes</taxon>
        <taxon>Polyporales</taxon>
        <taxon>Adustoporiaceae</taxon>
        <taxon>Rhodonia</taxon>
    </lineage>
</organism>
<feature type="region of interest" description="Disordered" evidence="1">
    <location>
        <begin position="94"/>
        <end position="117"/>
    </location>
</feature>
<dbReference type="AlphaFoldDB" id="A0A1X6N0S9"/>
<evidence type="ECO:0000313" key="3">
    <source>
        <dbReference type="Proteomes" id="UP000194127"/>
    </source>
</evidence>
<accession>A0A1X6N0S9</accession>
<feature type="compositionally biased region" description="Basic and acidic residues" evidence="1">
    <location>
        <begin position="45"/>
        <end position="64"/>
    </location>
</feature>